<dbReference type="SUPFAM" id="SSF49764">
    <property type="entry name" value="HSP20-like chaperones"/>
    <property type="match status" value="1"/>
</dbReference>
<reference evidence="6" key="1">
    <citation type="submission" date="2015-12" db="EMBL/GenBank/DDBJ databases">
        <authorList>
            <person name="Nair G.R."/>
            <person name="Kaur G."/>
            <person name="Mayilraj S."/>
        </authorList>
    </citation>
    <scope>NUCLEOTIDE SEQUENCE [LARGE SCALE GENOMIC DNA]</scope>
    <source>
        <strain evidence="6">CD08_4</strain>
    </source>
</reference>
<evidence type="ECO:0000256" key="3">
    <source>
        <dbReference type="SAM" id="MobiDB-lite"/>
    </source>
</evidence>
<dbReference type="Pfam" id="PF00011">
    <property type="entry name" value="HSP20"/>
    <property type="match status" value="1"/>
</dbReference>
<dbReference type="EMBL" id="LQBK01000022">
    <property type="protein sequence ID" value="KUG56595.1"/>
    <property type="molecule type" value="Genomic_DNA"/>
</dbReference>
<evidence type="ECO:0000259" key="4">
    <source>
        <dbReference type="PROSITE" id="PS01031"/>
    </source>
</evidence>
<comment type="similarity">
    <text evidence="1 2">Belongs to the small heat shock protein (HSP20) family.</text>
</comment>
<dbReference type="Gene3D" id="2.60.40.790">
    <property type="match status" value="1"/>
</dbReference>
<dbReference type="CDD" id="cd06464">
    <property type="entry name" value="ACD_sHsps-like"/>
    <property type="match status" value="1"/>
</dbReference>
<feature type="compositionally biased region" description="Low complexity" evidence="3">
    <location>
        <begin position="130"/>
        <end position="143"/>
    </location>
</feature>
<gene>
    <name evidence="5" type="ORF">AVL61_05920</name>
</gene>
<dbReference type="InterPro" id="IPR008978">
    <property type="entry name" value="HSP20-like_chaperone"/>
</dbReference>
<feature type="domain" description="SHSP" evidence="4">
    <location>
        <begin position="20"/>
        <end position="132"/>
    </location>
</feature>
<organism evidence="5 6">
    <name type="scientific">Kocuria rosea subsp. polaris</name>
    <dbReference type="NCBI Taxonomy" id="136273"/>
    <lineage>
        <taxon>Bacteria</taxon>
        <taxon>Bacillati</taxon>
        <taxon>Actinomycetota</taxon>
        <taxon>Actinomycetes</taxon>
        <taxon>Micrococcales</taxon>
        <taxon>Micrococcaceae</taxon>
        <taxon>Kocuria</taxon>
    </lineage>
</organism>
<dbReference type="AlphaFoldDB" id="A0A0W8I9L1"/>
<accession>A0A0W8I9L1</accession>
<evidence type="ECO:0000313" key="5">
    <source>
        <dbReference type="EMBL" id="KUG56595.1"/>
    </source>
</evidence>
<feature type="compositionally biased region" description="Basic and acidic residues" evidence="3">
    <location>
        <begin position="147"/>
        <end position="158"/>
    </location>
</feature>
<dbReference type="InterPro" id="IPR002068">
    <property type="entry name" value="A-crystallin/Hsp20_dom"/>
</dbReference>
<comment type="caution">
    <text evidence="5">The sequence shown here is derived from an EMBL/GenBank/DDBJ whole genome shotgun (WGS) entry which is preliminary data.</text>
</comment>
<dbReference type="InterPro" id="IPR031107">
    <property type="entry name" value="Small_HSP"/>
</dbReference>
<evidence type="ECO:0000313" key="6">
    <source>
        <dbReference type="Proteomes" id="UP000053512"/>
    </source>
</evidence>
<evidence type="ECO:0000256" key="2">
    <source>
        <dbReference type="RuleBase" id="RU003616"/>
    </source>
</evidence>
<dbReference type="STRING" id="136273.GY22_10185"/>
<evidence type="ECO:0000256" key="1">
    <source>
        <dbReference type="PROSITE-ProRule" id="PRU00285"/>
    </source>
</evidence>
<protein>
    <submittedName>
        <fullName evidence="5">Heat-shock protein Hsp20</fullName>
    </submittedName>
</protein>
<feature type="region of interest" description="Disordered" evidence="3">
    <location>
        <begin position="130"/>
        <end position="174"/>
    </location>
</feature>
<sequence length="174" mass="19039">MATMFTPFNDFDRLAASLFARQGLREMPMDLYRDGDQYILRADLPGIDPDSVDVDVDGQLLTIRAERKLPEVQDVQWITRERQSSSFVRQLNLGQGIDIQGIAANYDNGVLTVTIPVSAQAKPRKIQVVSGQGEQVSGQGEQQALGESRDGSGDRVIGEGELVNGERSTQSTEG</sequence>
<dbReference type="PANTHER" id="PTHR11527">
    <property type="entry name" value="HEAT-SHOCK PROTEIN 20 FAMILY MEMBER"/>
    <property type="match status" value="1"/>
</dbReference>
<dbReference type="OrthoDB" id="5242916at2"/>
<dbReference type="eggNOG" id="COG0071">
    <property type="taxonomic scope" value="Bacteria"/>
</dbReference>
<proteinExistence type="inferred from homology"/>
<dbReference type="PROSITE" id="PS01031">
    <property type="entry name" value="SHSP"/>
    <property type="match status" value="1"/>
</dbReference>
<name>A0A0W8I9L1_KOCRO</name>
<dbReference type="Proteomes" id="UP000053512">
    <property type="component" value="Unassembled WGS sequence"/>
</dbReference>